<dbReference type="Pfam" id="PF01232">
    <property type="entry name" value="Mannitol_dh"/>
    <property type="match status" value="1"/>
</dbReference>
<organism evidence="6 7">
    <name type="scientific">Neolewinella aquimaris</name>
    <dbReference type="NCBI Taxonomy" id="1835722"/>
    <lineage>
        <taxon>Bacteria</taxon>
        <taxon>Pseudomonadati</taxon>
        <taxon>Bacteroidota</taxon>
        <taxon>Saprospiria</taxon>
        <taxon>Saprospirales</taxon>
        <taxon>Lewinellaceae</taxon>
        <taxon>Neolewinella</taxon>
    </lineage>
</organism>
<dbReference type="PROSITE" id="PS00974">
    <property type="entry name" value="MANNITOL_DHGENASE"/>
    <property type="match status" value="1"/>
</dbReference>
<comment type="caution">
    <text evidence="6">The sequence shown here is derived from an EMBL/GenBank/DDBJ whole genome shotgun (WGS) entry which is preliminary data.</text>
</comment>
<dbReference type="GO" id="GO:0050086">
    <property type="term" value="F:mannitol 2-dehydrogenase activity"/>
    <property type="evidence" value="ECO:0007669"/>
    <property type="project" value="UniProtKB-EC"/>
</dbReference>
<dbReference type="InterPro" id="IPR000669">
    <property type="entry name" value="Mannitol_DH"/>
</dbReference>
<dbReference type="FunFam" id="3.40.50.720:FF:000129">
    <property type="entry name" value="D-mannonate oxidoreductase"/>
    <property type="match status" value="1"/>
</dbReference>
<dbReference type="PANTHER" id="PTHR43362">
    <property type="entry name" value="MANNITOL DEHYDROGENASE DSF1-RELATED"/>
    <property type="match status" value="1"/>
</dbReference>
<dbReference type="InterPro" id="IPR008927">
    <property type="entry name" value="6-PGluconate_DH-like_C_sf"/>
</dbReference>
<proteinExistence type="inferred from homology"/>
<feature type="domain" description="Mannitol dehydrogenase N-terminal" evidence="4">
    <location>
        <begin position="31"/>
        <end position="282"/>
    </location>
</feature>
<dbReference type="InterPro" id="IPR013131">
    <property type="entry name" value="Mannitol_DH_N"/>
</dbReference>
<comment type="similarity">
    <text evidence="3">Belongs to the mannitol dehydrogenase family. UxuB subfamily.</text>
</comment>
<evidence type="ECO:0000313" key="7">
    <source>
        <dbReference type="Proteomes" id="UP000576209"/>
    </source>
</evidence>
<keyword evidence="2" id="KW-0520">NAD</keyword>
<dbReference type="AlphaFoldDB" id="A0A840E550"/>
<evidence type="ECO:0000256" key="2">
    <source>
        <dbReference type="ARBA" id="ARBA00023027"/>
    </source>
</evidence>
<dbReference type="Pfam" id="PF08125">
    <property type="entry name" value="Mannitol_dh_C"/>
    <property type="match status" value="1"/>
</dbReference>
<dbReference type="GO" id="GO:0019594">
    <property type="term" value="P:mannitol metabolic process"/>
    <property type="evidence" value="ECO:0007669"/>
    <property type="project" value="InterPro"/>
</dbReference>
<dbReference type="Proteomes" id="UP000576209">
    <property type="component" value="Unassembled WGS sequence"/>
</dbReference>
<dbReference type="EMBL" id="JACIFF010000009">
    <property type="protein sequence ID" value="MBB4080764.1"/>
    <property type="molecule type" value="Genomic_DNA"/>
</dbReference>
<dbReference type="InterPro" id="IPR036291">
    <property type="entry name" value="NAD(P)-bd_dom_sf"/>
</dbReference>
<dbReference type="Gene3D" id="1.10.1040.10">
    <property type="entry name" value="N-(1-d-carboxylethyl)-l-norvaline Dehydrogenase, domain 2"/>
    <property type="match status" value="1"/>
</dbReference>
<gene>
    <name evidence="6" type="ORF">GGR28_003399</name>
</gene>
<dbReference type="InterPro" id="IPR050988">
    <property type="entry name" value="Mannitol_DH/Oxidoreductase"/>
</dbReference>
<sequence length="493" mass="55553">MEPIQLNHRNLGQIASRIPCPTYDRQELKLGIVHIGVGGFHRSHQAYYIHQLLERHGATEWGICGVGLREADRNIADVFAKQDCLYTLITQHPDGTEETEVIGSLKEFLLAVDDPDRVIDRMAHPATKIVSLTITEGGYNFNSVSEAFDFGNPDIQHELQHPTEPRTVFGYLTAALRKRRDAGLPPFTLLSCDNIQHNGDMARKMVLAFAQKQDPELAEWIEEKVRFPNTMVDRITPVTKSRDIEQLKNNHGVIDEWPVVCEPYLQWVVEDKFSGDRPPLEKVGVQFVPDVAPYERMKIRLLNAGHSVLGILSAIHGHPTIDACMGDPVFAAFTREFMDREVTPVLGTVEGVDIEQYKDSLEERFANPNIKDSVGRICSESSAKLPKFLIPTIRENLAADGSIEFATLVLAAWCYYSDKQVNENGEPLEIIDAMQAELKEAAQDTPANSLAFLQQPAIFGNLTNDKRFTQEYERMVRTIYRGGQIRQLMSDLL</sequence>
<evidence type="ECO:0000259" key="4">
    <source>
        <dbReference type="Pfam" id="PF01232"/>
    </source>
</evidence>
<dbReference type="SUPFAM" id="SSF51735">
    <property type="entry name" value="NAD(P)-binding Rossmann-fold domains"/>
    <property type="match status" value="1"/>
</dbReference>
<evidence type="ECO:0000313" key="6">
    <source>
        <dbReference type="EMBL" id="MBB4080764.1"/>
    </source>
</evidence>
<dbReference type="PRINTS" id="PR00084">
    <property type="entry name" value="MTLDHDRGNASE"/>
</dbReference>
<dbReference type="RefSeq" id="WP_183496989.1">
    <property type="nucleotide sequence ID" value="NZ_JACIFF010000009.1"/>
</dbReference>
<keyword evidence="1 6" id="KW-0560">Oxidoreductase</keyword>
<dbReference type="PANTHER" id="PTHR43362:SF1">
    <property type="entry name" value="MANNITOL DEHYDROGENASE 2-RELATED"/>
    <property type="match status" value="1"/>
</dbReference>
<evidence type="ECO:0000256" key="3">
    <source>
        <dbReference type="ARBA" id="ARBA00061451"/>
    </source>
</evidence>
<protein>
    <submittedName>
        <fullName evidence="6">Mannitol 2-dehydrogenase</fullName>
        <ecNumber evidence="6">1.1.1.67</ecNumber>
    </submittedName>
</protein>
<name>A0A840E550_9BACT</name>
<evidence type="ECO:0000256" key="1">
    <source>
        <dbReference type="ARBA" id="ARBA00023002"/>
    </source>
</evidence>
<dbReference type="InterPro" id="IPR023027">
    <property type="entry name" value="Mannitol_DH_CS"/>
</dbReference>
<dbReference type="InterPro" id="IPR013118">
    <property type="entry name" value="Mannitol_DH_C"/>
</dbReference>
<dbReference type="EC" id="1.1.1.67" evidence="6"/>
<feature type="domain" description="Mannitol dehydrogenase C-terminal" evidence="5">
    <location>
        <begin position="290"/>
        <end position="478"/>
    </location>
</feature>
<evidence type="ECO:0000259" key="5">
    <source>
        <dbReference type="Pfam" id="PF08125"/>
    </source>
</evidence>
<reference evidence="6 7" key="1">
    <citation type="submission" date="2020-08" db="EMBL/GenBank/DDBJ databases">
        <title>Genomic Encyclopedia of Type Strains, Phase IV (KMG-IV): sequencing the most valuable type-strain genomes for metagenomic binning, comparative biology and taxonomic classification.</title>
        <authorList>
            <person name="Goeker M."/>
        </authorList>
    </citation>
    <scope>NUCLEOTIDE SEQUENCE [LARGE SCALE GENOMIC DNA]</scope>
    <source>
        <strain evidence="6 7">DSM 105137</strain>
    </source>
</reference>
<keyword evidence="7" id="KW-1185">Reference proteome</keyword>
<dbReference type="SUPFAM" id="SSF48179">
    <property type="entry name" value="6-phosphogluconate dehydrogenase C-terminal domain-like"/>
    <property type="match status" value="1"/>
</dbReference>
<dbReference type="InterPro" id="IPR013328">
    <property type="entry name" value="6PGD_dom2"/>
</dbReference>
<dbReference type="Gene3D" id="3.40.50.720">
    <property type="entry name" value="NAD(P)-binding Rossmann-like Domain"/>
    <property type="match status" value="1"/>
</dbReference>
<accession>A0A840E550</accession>